<feature type="transmembrane region" description="Helical" evidence="1">
    <location>
        <begin position="25"/>
        <end position="45"/>
    </location>
</feature>
<protein>
    <recommendedName>
        <fullName evidence="4">DUF2178 domain-containing protein</fullName>
    </recommendedName>
</protein>
<proteinExistence type="predicted"/>
<dbReference type="RefSeq" id="WP_047833859.1">
    <property type="nucleotide sequence ID" value="NZ_QGQD01000043.1"/>
</dbReference>
<accession>A0A4U8Q8H2</accession>
<organism evidence="2 3">
    <name type="scientific">Robinsoniella peoriensis</name>
    <dbReference type="NCBI Taxonomy" id="180332"/>
    <lineage>
        <taxon>Bacteria</taxon>
        <taxon>Bacillati</taxon>
        <taxon>Bacillota</taxon>
        <taxon>Clostridia</taxon>
        <taxon>Lachnospirales</taxon>
        <taxon>Lachnospiraceae</taxon>
        <taxon>Robinsoniella</taxon>
    </lineage>
</organism>
<keyword evidence="1" id="KW-1133">Transmembrane helix</keyword>
<dbReference type="InterPro" id="IPR019235">
    <property type="entry name" value="DUF2178_TM"/>
</dbReference>
<sequence length="159" mass="18002">MLMKTLAPTAANDQEFINILKKRTAYFFIMIALGIITILCSLYFSSGNHAYLSDYSKGLYCGMGTGLILGGILLIVKIRFTLTDKKKVHTARLKEQDERNQAIAQKAVHSALLILLILIYLAMLISSFFNLVIFKTLLCTAMAFMLLLAITKFYYQHKY</sequence>
<dbReference type="EMBL" id="QGQD01000043">
    <property type="protein sequence ID" value="TLD01255.1"/>
    <property type="molecule type" value="Genomic_DNA"/>
</dbReference>
<keyword evidence="1" id="KW-0812">Transmembrane</keyword>
<evidence type="ECO:0000313" key="2">
    <source>
        <dbReference type="EMBL" id="TLD01255.1"/>
    </source>
</evidence>
<comment type="caution">
    <text evidence="2">The sequence shown here is derived from an EMBL/GenBank/DDBJ whole genome shotgun (WGS) entry which is preliminary data.</text>
</comment>
<gene>
    <name evidence="2" type="ORF">DSM106044_02047</name>
</gene>
<evidence type="ECO:0008006" key="4">
    <source>
        <dbReference type="Google" id="ProtNLM"/>
    </source>
</evidence>
<feature type="transmembrane region" description="Helical" evidence="1">
    <location>
        <begin position="107"/>
        <end position="126"/>
    </location>
</feature>
<keyword evidence="3" id="KW-1185">Reference proteome</keyword>
<feature type="transmembrane region" description="Helical" evidence="1">
    <location>
        <begin position="132"/>
        <end position="155"/>
    </location>
</feature>
<dbReference type="AlphaFoldDB" id="A0A4U8Q8H2"/>
<name>A0A4U8Q8H2_9FIRM</name>
<evidence type="ECO:0000256" key="1">
    <source>
        <dbReference type="SAM" id="Phobius"/>
    </source>
</evidence>
<evidence type="ECO:0000313" key="3">
    <source>
        <dbReference type="Proteomes" id="UP000306509"/>
    </source>
</evidence>
<dbReference type="Proteomes" id="UP000306509">
    <property type="component" value="Unassembled WGS sequence"/>
</dbReference>
<feature type="transmembrane region" description="Helical" evidence="1">
    <location>
        <begin position="57"/>
        <end position="76"/>
    </location>
</feature>
<keyword evidence="1" id="KW-0472">Membrane</keyword>
<dbReference type="STRING" id="180332.GCA_000797495_04983"/>
<reference evidence="2 3" key="1">
    <citation type="journal article" date="2019" name="Anaerobe">
        <title>Detection of Robinsoniella peoriensis in multiple bone samples of a trauma patient.</title>
        <authorList>
            <person name="Schrottner P."/>
            <person name="Hartwich K."/>
            <person name="Bunk B."/>
            <person name="Schober I."/>
            <person name="Helbig S."/>
            <person name="Rudolph W.W."/>
            <person name="Gunzer F."/>
        </authorList>
    </citation>
    <scope>NUCLEOTIDE SEQUENCE [LARGE SCALE GENOMIC DNA]</scope>
    <source>
        <strain evidence="2 3">DSM 106044</strain>
    </source>
</reference>
<dbReference type="Pfam" id="PF09946">
    <property type="entry name" value="DUF2178"/>
    <property type="match status" value="1"/>
</dbReference>